<evidence type="ECO:0000256" key="7">
    <source>
        <dbReference type="SAM" id="Phobius"/>
    </source>
</evidence>
<reference evidence="9" key="1">
    <citation type="submission" date="2021-01" db="EMBL/GenBank/DDBJ databases">
        <title>Whole genome shotgun sequence of Planotetraspora thailandica NBRC 104271.</title>
        <authorList>
            <person name="Komaki H."/>
            <person name="Tamura T."/>
        </authorList>
    </citation>
    <scope>NUCLEOTIDE SEQUENCE</scope>
    <source>
        <strain evidence="9">NBRC 104271</strain>
    </source>
</reference>
<name>A0A8J4DFE1_9ACTN</name>
<keyword evidence="5 7" id="KW-0472">Membrane</keyword>
<dbReference type="AlphaFoldDB" id="A0A8J4DFE1"/>
<evidence type="ECO:0000313" key="9">
    <source>
        <dbReference type="EMBL" id="GII59416.1"/>
    </source>
</evidence>
<evidence type="ECO:0000313" key="10">
    <source>
        <dbReference type="Proteomes" id="UP000605992"/>
    </source>
</evidence>
<organism evidence="9 10">
    <name type="scientific">Planotetraspora thailandica</name>
    <dbReference type="NCBI Taxonomy" id="487172"/>
    <lineage>
        <taxon>Bacteria</taxon>
        <taxon>Bacillati</taxon>
        <taxon>Actinomycetota</taxon>
        <taxon>Actinomycetes</taxon>
        <taxon>Streptosporangiales</taxon>
        <taxon>Streptosporangiaceae</taxon>
        <taxon>Planotetraspora</taxon>
    </lineage>
</organism>
<keyword evidence="2" id="KW-1003">Cell membrane</keyword>
<dbReference type="PANTHER" id="PTHR37937">
    <property type="entry name" value="CONJUGATIVE TRANSFER: DNA TRANSPORT"/>
    <property type="match status" value="1"/>
</dbReference>
<evidence type="ECO:0000256" key="4">
    <source>
        <dbReference type="ARBA" id="ARBA00022989"/>
    </source>
</evidence>
<dbReference type="Pfam" id="PF12696">
    <property type="entry name" value="TraG-D_C"/>
    <property type="match status" value="1"/>
</dbReference>
<keyword evidence="3 7" id="KW-0812">Transmembrane</keyword>
<feature type="compositionally biased region" description="Basic and acidic residues" evidence="6">
    <location>
        <begin position="552"/>
        <end position="565"/>
    </location>
</feature>
<sequence>MNVSAATADLALPGISTGFLVTLAVVLLGGIAVRMAWESARRGHQRPRAGLWRRVRMRRHPGAGFAGRWELWRRYGLQRARKVARHARPSLERRDLYGYRAWPQYATFLGWSQGWVHRWRCYGTLHDIRLTIAPPQKGKSSAAAGAIIDAPGPVVVTSIRGDLIKNTAGLRQRVGTLHVFNPEGVGEYGSTFRWNPVAGCEDPETAIRRAGYMVEAVETRGLSESNFWSNQAVRVLSAYMHAAGLVAGSMRHVYKWLTEEDYTPVEILSRHTMAAPFAADVVRRFLNLNDRTRDSIQATCDQVMSFMLSPEVVETLTPRGEGDEFDIRSFLRSRDTLYLVASSEAGSPVPPLLCALLAELKHEAVIAGAASPAGRLDPPLSLELDEVANVTPIPVHVWASYAAGSGIRLAMYSQSWAQLVARWGEKGAETIWQTAGAKVIMAGASEPDLLTRVSQLCGKVYIKVRDHRERDGTKTPVQDYVDVMAPGDVRRLPPGRAILILDAALPTIIRTEQVWKRADVKAWAKSGEPIRLPRVVEREIAIPEPGLLLGHRHTDELASRRRPIEPEQEAAPPLPRRPAIGDPSAPRAPRPWDAVPDPGES</sequence>
<feature type="transmembrane region" description="Helical" evidence="7">
    <location>
        <begin position="12"/>
        <end position="37"/>
    </location>
</feature>
<evidence type="ECO:0000256" key="6">
    <source>
        <dbReference type="SAM" id="MobiDB-lite"/>
    </source>
</evidence>
<dbReference type="Gene3D" id="3.40.50.300">
    <property type="entry name" value="P-loop containing nucleotide triphosphate hydrolases"/>
    <property type="match status" value="1"/>
</dbReference>
<evidence type="ECO:0000256" key="3">
    <source>
        <dbReference type="ARBA" id="ARBA00022692"/>
    </source>
</evidence>
<dbReference type="InterPro" id="IPR051539">
    <property type="entry name" value="T4SS-coupling_protein"/>
</dbReference>
<evidence type="ECO:0000256" key="1">
    <source>
        <dbReference type="ARBA" id="ARBA00004651"/>
    </source>
</evidence>
<evidence type="ECO:0000256" key="5">
    <source>
        <dbReference type="ARBA" id="ARBA00023136"/>
    </source>
</evidence>
<evidence type="ECO:0000259" key="8">
    <source>
        <dbReference type="Pfam" id="PF12696"/>
    </source>
</evidence>
<dbReference type="InterPro" id="IPR032689">
    <property type="entry name" value="TraG-D_C"/>
</dbReference>
<protein>
    <recommendedName>
        <fullName evidence="8">TraD/TraG TraM recognition site domain-containing protein</fullName>
    </recommendedName>
</protein>
<evidence type="ECO:0000256" key="2">
    <source>
        <dbReference type="ARBA" id="ARBA00022475"/>
    </source>
</evidence>
<keyword evidence="4 7" id="KW-1133">Transmembrane helix</keyword>
<keyword evidence="10" id="KW-1185">Reference proteome</keyword>
<dbReference type="CDD" id="cd01127">
    <property type="entry name" value="TrwB_TraG_TraD_VirD4"/>
    <property type="match status" value="1"/>
</dbReference>
<accession>A0A8J4DFE1</accession>
<feature type="region of interest" description="Disordered" evidence="6">
    <location>
        <begin position="551"/>
        <end position="601"/>
    </location>
</feature>
<feature type="domain" description="TraD/TraG TraM recognition site" evidence="8">
    <location>
        <begin position="379"/>
        <end position="493"/>
    </location>
</feature>
<proteinExistence type="predicted"/>
<dbReference type="RefSeq" id="WP_203949477.1">
    <property type="nucleotide sequence ID" value="NZ_BOOR01000085.1"/>
</dbReference>
<dbReference type="InterPro" id="IPR027417">
    <property type="entry name" value="P-loop_NTPase"/>
</dbReference>
<dbReference type="EMBL" id="BOOR01000085">
    <property type="protein sequence ID" value="GII59416.1"/>
    <property type="molecule type" value="Genomic_DNA"/>
</dbReference>
<dbReference type="PANTHER" id="PTHR37937:SF1">
    <property type="entry name" value="CONJUGATIVE TRANSFER: DNA TRANSPORT"/>
    <property type="match status" value="1"/>
</dbReference>
<comment type="caution">
    <text evidence="9">The sequence shown here is derived from an EMBL/GenBank/DDBJ whole genome shotgun (WGS) entry which is preliminary data.</text>
</comment>
<dbReference type="SUPFAM" id="SSF52540">
    <property type="entry name" value="P-loop containing nucleoside triphosphate hydrolases"/>
    <property type="match status" value="1"/>
</dbReference>
<gene>
    <name evidence="9" type="ORF">Pth03_78050</name>
</gene>
<comment type="subcellular location">
    <subcellularLocation>
        <location evidence="1">Cell membrane</location>
        <topology evidence="1">Multi-pass membrane protein</topology>
    </subcellularLocation>
</comment>
<dbReference type="Proteomes" id="UP000605992">
    <property type="component" value="Unassembled WGS sequence"/>
</dbReference>
<dbReference type="GO" id="GO:0005886">
    <property type="term" value="C:plasma membrane"/>
    <property type="evidence" value="ECO:0007669"/>
    <property type="project" value="UniProtKB-SubCell"/>
</dbReference>